<dbReference type="Pfam" id="PF16391">
    <property type="entry name" value="DUF5000"/>
    <property type="match status" value="1"/>
</dbReference>
<dbReference type="InterPro" id="IPR032164">
    <property type="entry name" value="DUF5000"/>
</dbReference>
<dbReference type="RefSeq" id="WP_344980517.1">
    <property type="nucleotide sequence ID" value="NZ_BAABFN010000019.1"/>
</dbReference>
<name>A0ABP8G3Q6_9BACT</name>
<evidence type="ECO:0000259" key="1">
    <source>
        <dbReference type="PROSITE" id="PS50022"/>
    </source>
</evidence>
<dbReference type="InterPro" id="IPR008979">
    <property type="entry name" value="Galactose-bd-like_sf"/>
</dbReference>
<evidence type="ECO:0000313" key="3">
    <source>
        <dbReference type="Proteomes" id="UP001501207"/>
    </source>
</evidence>
<sequence length="412" mass="46427">MAYHYIRCFVLPTFLCCLLWSCSKMDESYRPLRDKGEINYPGKADSIIVYPGQNRVRLSWILRADPNVVSCRIFWNNGRDSVDLPVERTHAQDTLSIVIKDLEEGNYVFEVYTYDDKDNVSVKTSADGRVYGASYTDGLTDRRLLSALKVNGKTKLLWAASPETSLGTEVRYTDQAGATHTRFIPPSDSISRWEGYPGGDTLQYRTLYMPEVLSIDTFFTAYNTITVQQAVPEKLDPATFREFTLPTDAQPLSGTKVSNLWNGVLAGKVNNVIQWYRTVDGSGIPHWFSFDMGMTASITGMLTWQRGTLDEPTLLYANGNPRKWEIWGSNDPAPDGSWTGWTKLADGESVKPSGLPQGQTTPEDIEHARDGEATVFPENTPAVRYIRIKILETWARTDYMFMSEIELQGIAE</sequence>
<dbReference type="Proteomes" id="UP001501207">
    <property type="component" value="Unassembled WGS sequence"/>
</dbReference>
<accession>A0ABP8G3Q6</accession>
<dbReference type="SUPFAM" id="SSF49785">
    <property type="entry name" value="Galactose-binding domain-like"/>
    <property type="match status" value="1"/>
</dbReference>
<dbReference type="Pfam" id="PF16389">
    <property type="entry name" value="DUF4998"/>
    <property type="match status" value="1"/>
</dbReference>
<dbReference type="EMBL" id="BAABFN010000019">
    <property type="protein sequence ID" value="GAA4316861.1"/>
    <property type="molecule type" value="Genomic_DNA"/>
</dbReference>
<gene>
    <name evidence="2" type="ORF">GCM10023143_28590</name>
</gene>
<organism evidence="2 3">
    <name type="scientific">Compostibacter hankyongensis</name>
    <dbReference type="NCBI Taxonomy" id="1007089"/>
    <lineage>
        <taxon>Bacteria</taxon>
        <taxon>Pseudomonadati</taxon>
        <taxon>Bacteroidota</taxon>
        <taxon>Chitinophagia</taxon>
        <taxon>Chitinophagales</taxon>
        <taxon>Chitinophagaceae</taxon>
        <taxon>Compostibacter</taxon>
    </lineage>
</organism>
<comment type="caution">
    <text evidence="2">The sequence shown here is derived from an EMBL/GenBank/DDBJ whole genome shotgun (WGS) entry which is preliminary data.</text>
</comment>
<protein>
    <submittedName>
        <fullName evidence="2">DUF4998 domain-containing protein</fullName>
    </submittedName>
</protein>
<dbReference type="PROSITE" id="PS50022">
    <property type="entry name" value="FA58C_3"/>
    <property type="match status" value="1"/>
</dbReference>
<keyword evidence="3" id="KW-1185">Reference proteome</keyword>
<reference evidence="3" key="1">
    <citation type="journal article" date="2019" name="Int. J. Syst. Evol. Microbiol.">
        <title>The Global Catalogue of Microorganisms (GCM) 10K type strain sequencing project: providing services to taxonomists for standard genome sequencing and annotation.</title>
        <authorList>
            <consortium name="The Broad Institute Genomics Platform"/>
            <consortium name="The Broad Institute Genome Sequencing Center for Infectious Disease"/>
            <person name="Wu L."/>
            <person name="Ma J."/>
        </authorList>
    </citation>
    <scope>NUCLEOTIDE SEQUENCE [LARGE SCALE GENOMIC DNA]</scope>
    <source>
        <strain evidence="3">JCM 17664</strain>
    </source>
</reference>
<dbReference type="Gene3D" id="2.60.120.260">
    <property type="entry name" value="Galactose-binding domain-like"/>
    <property type="match status" value="1"/>
</dbReference>
<evidence type="ECO:0000313" key="2">
    <source>
        <dbReference type="EMBL" id="GAA4316861.1"/>
    </source>
</evidence>
<dbReference type="InterPro" id="IPR000421">
    <property type="entry name" value="FA58C"/>
</dbReference>
<feature type="domain" description="F5/8 type C" evidence="1">
    <location>
        <begin position="275"/>
        <end position="410"/>
    </location>
</feature>
<proteinExistence type="predicted"/>